<evidence type="ECO:0000256" key="4">
    <source>
        <dbReference type="PROSITE-ProRule" id="PRU00453"/>
    </source>
</evidence>
<keyword evidence="3" id="KW-0862">Zinc</keyword>
<feature type="region of interest" description="Disordered" evidence="5">
    <location>
        <begin position="38"/>
        <end position="64"/>
    </location>
</feature>
<evidence type="ECO:0000313" key="7">
    <source>
        <dbReference type="EMBL" id="KAF0695706.1"/>
    </source>
</evidence>
<dbReference type="InterPro" id="IPR051639">
    <property type="entry name" value="BCD1"/>
</dbReference>
<dbReference type="InterPro" id="IPR007529">
    <property type="entry name" value="Znf_HIT"/>
</dbReference>
<evidence type="ECO:0000313" key="8">
    <source>
        <dbReference type="EMBL" id="VFT90329.1"/>
    </source>
</evidence>
<dbReference type="AlphaFoldDB" id="A0A485KZ01"/>
<keyword evidence="1" id="KW-0479">Metal-binding</keyword>
<accession>A0A485KZ01</accession>
<evidence type="ECO:0000256" key="2">
    <source>
        <dbReference type="ARBA" id="ARBA00022771"/>
    </source>
</evidence>
<protein>
    <submittedName>
        <fullName evidence="8">Aste57867_13491 protein</fullName>
    </submittedName>
</protein>
<dbReference type="PANTHER" id="PTHR13483">
    <property type="entry name" value="BOX C_D SNORNA PROTEIN 1-RELATED"/>
    <property type="match status" value="1"/>
</dbReference>
<dbReference type="EMBL" id="VJMH01005456">
    <property type="protein sequence ID" value="KAF0695706.1"/>
    <property type="molecule type" value="Genomic_DNA"/>
</dbReference>
<keyword evidence="2 4" id="KW-0863">Zinc-finger</keyword>
<proteinExistence type="predicted"/>
<evidence type="ECO:0000256" key="5">
    <source>
        <dbReference type="SAM" id="MobiDB-lite"/>
    </source>
</evidence>
<dbReference type="GO" id="GO:0005634">
    <property type="term" value="C:nucleus"/>
    <property type="evidence" value="ECO:0007669"/>
    <property type="project" value="TreeGrafter"/>
</dbReference>
<dbReference type="CDD" id="cd23024">
    <property type="entry name" value="zf-HIT_ZNHIT2-3"/>
    <property type="match status" value="1"/>
</dbReference>
<name>A0A485KZ01_9STRA</name>
<evidence type="ECO:0000256" key="3">
    <source>
        <dbReference type="ARBA" id="ARBA00022833"/>
    </source>
</evidence>
<dbReference type="EMBL" id="CAADRA010005477">
    <property type="protein sequence ID" value="VFT90329.1"/>
    <property type="molecule type" value="Genomic_DNA"/>
</dbReference>
<feature type="domain" description="HIT-type" evidence="6">
    <location>
        <begin position="4"/>
        <end position="37"/>
    </location>
</feature>
<dbReference type="GO" id="GO:0000492">
    <property type="term" value="P:box C/D snoRNP assembly"/>
    <property type="evidence" value="ECO:0007669"/>
    <property type="project" value="TreeGrafter"/>
</dbReference>
<dbReference type="OrthoDB" id="18412at2759"/>
<dbReference type="GO" id="GO:0008270">
    <property type="term" value="F:zinc ion binding"/>
    <property type="evidence" value="ECO:0007669"/>
    <property type="project" value="UniProtKB-UniRule"/>
</dbReference>
<evidence type="ECO:0000256" key="1">
    <source>
        <dbReference type="ARBA" id="ARBA00022723"/>
    </source>
</evidence>
<organism evidence="8 9">
    <name type="scientific">Aphanomyces stellatus</name>
    <dbReference type="NCBI Taxonomy" id="120398"/>
    <lineage>
        <taxon>Eukaryota</taxon>
        <taxon>Sar</taxon>
        <taxon>Stramenopiles</taxon>
        <taxon>Oomycota</taxon>
        <taxon>Saprolegniomycetes</taxon>
        <taxon>Saprolegniales</taxon>
        <taxon>Verrucalvaceae</taxon>
        <taxon>Aphanomyces</taxon>
    </lineage>
</organism>
<dbReference type="Proteomes" id="UP000332933">
    <property type="component" value="Unassembled WGS sequence"/>
</dbReference>
<keyword evidence="9" id="KW-1185">Reference proteome</keyword>
<dbReference type="SUPFAM" id="SSF144232">
    <property type="entry name" value="HIT/MYND zinc finger-like"/>
    <property type="match status" value="1"/>
</dbReference>
<dbReference type="GO" id="GO:0070761">
    <property type="term" value="C:pre-snoRNP complex"/>
    <property type="evidence" value="ECO:0007669"/>
    <property type="project" value="TreeGrafter"/>
</dbReference>
<sequence>MMNCGVCKENPRKYKCPLCRLPYCSAACFKVHKETPCSAPKVDAAPLPPSAPTTAPRPITEPEEDEIPLLTKEQLAVLSTSEKLKKVLLDPLVRSKITEIDQHPDRLLELQKALTDPAFARVVYSMMDEVYSVGN</sequence>
<reference evidence="8 9" key="1">
    <citation type="submission" date="2019-03" db="EMBL/GenBank/DDBJ databases">
        <authorList>
            <person name="Gaulin E."/>
            <person name="Dumas B."/>
        </authorList>
    </citation>
    <scope>NUCLEOTIDE SEQUENCE [LARGE SCALE GENOMIC DNA]</scope>
    <source>
        <strain evidence="8">CBS 568.67</strain>
    </source>
</reference>
<dbReference type="Gene3D" id="3.30.60.190">
    <property type="match status" value="1"/>
</dbReference>
<dbReference type="GO" id="GO:0000463">
    <property type="term" value="P:maturation of LSU-rRNA from tricistronic rRNA transcript (SSU-rRNA, 5.8S rRNA, LSU-rRNA)"/>
    <property type="evidence" value="ECO:0007669"/>
    <property type="project" value="TreeGrafter"/>
</dbReference>
<dbReference type="Pfam" id="PF04438">
    <property type="entry name" value="zf-HIT"/>
    <property type="match status" value="1"/>
</dbReference>
<gene>
    <name evidence="8" type="primary">Aste57867_13491</name>
    <name evidence="7" type="ORF">As57867_013441</name>
    <name evidence="8" type="ORF">ASTE57867_13491</name>
</gene>
<dbReference type="GO" id="GO:0048254">
    <property type="term" value="P:snoRNA localization"/>
    <property type="evidence" value="ECO:0007669"/>
    <property type="project" value="TreeGrafter"/>
</dbReference>
<reference evidence="7" key="2">
    <citation type="submission" date="2019-06" db="EMBL/GenBank/DDBJ databases">
        <title>Genomics analysis of Aphanomyces spp. identifies a new class of oomycete effector associated with host adaptation.</title>
        <authorList>
            <person name="Gaulin E."/>
        </authorList>
    </citation>
    <scope>NUCLEOTIDE SEQUENCE</scope>
    <source>
        <strain evidence="7">CBS 578.67</strain>
    </source>
</reference>
<evidence type="ECO:0000313" key="9">
    <source>
        <dbReference type="Proteomes" id="UP000332933"/>
    </source>
</evidence>
<dbReference type="PANTHER" id="PTHR13483:SF11">
    <property type="entry name" value="ZINC FINGER HIT DOMAIN-CONTAINING PROTEIN 3"/>
    <property type="match status" value="1"/>
</dbReference>
<dbReference type="PROSITE" id="PS51083">
    <property type="entry name" value="ZF_HIT"/>
    <property type="match status" value="1"/>
</dbReference>
<evidence type="ECO:0000259" key="6">
    <source>
        <dbReference type="PROSITE" id="PS51083"/>
    </source>
</evidence>